<keyword evidence="2" id="KW-1185">Reference proteome</keyword>
<dbReference type="AlphaFoldDB" id="A0A9P5PFH4"/>
<evidence type="ECO:0008006" key="3">
    <source>
        <dbReference type="Google" id="ProtNLM"/>
    </source>
</evidence>
<name>A0A9P5PFH4_9AGAR</name>
<dbReference type="Proteomes" id="UP000772434">
    <property type="component" value="Unassembled WGS sequence"/>
</dbReference>
<comment type="caution">
    <text evidence="1">The sequence shown here is derived from an EMBL/GenBank/DDBJ whole genome shotgun (WGS) entry which is preliminary data.</text>
</comment>
<gene>
    <name evidence="1" type="ORF">BDP27DRAFT_1335987</name>
</gene>
<accession>A0A9P5PFH4</accession>
<organism evidence="1 2">
    <name type="scientific">Rhodocollybia butyracea</name>
    <dbReference type="NCBI Taxonomy" id="206335"/>
    <lineage>
        <taxon>Eukaryota</taxon>
        <taxon>Fungi</taxon>
        <taxon>Dikarya</taxon>
        <taxon>Basidiomycota</taxon>
        <taxon>Agaricomycotina</taxon>
        <taxon>Agaricomycetes</taxon>
        <taxon>Agaricomycetidae</taxon>
        <taxon>Agaricales</taxon>
        <taxon>Marasmiineae</taxon>
        <taxon>Omphalotaceae</taxon>
        <taxon>Rhodocollybia</taxon>
    </lineage>
</organism>
<protein>
    <recommendedName>
        <fullName evidence="3">F-box domain-containing protein</fullName>
    </recommendedName>
</protein>
<proteinExistence type="predicted"/>
<dbReference type="OrthoDB" id="2949637at2759"/>
<reference evidence="1" key="1">
    <citation type="submission" date="2020-11" db="EMBL/GenBank/DDBJ databases">
        <authorList>
            <consortium name="DOE Joint Genome Institute"/>
            <person name="Ahrendt S."/>
            <person name="Riley R."/>
            <person name="Andreopoulos W."/>
            <person name="Labutti K."/>
            <person name="Pangilinan J."/>
            <person name="Ruiz-Duenas F.J."/>
            <person name="Barrasa J.M."/>
            <person name="Sanchez-Garcia M."/>
            <person name="Camarero S."/>
            <person name="Miyauchi S."/>
            <person name="Serrano A."/>
            <person name="Linde D."/>
            <person name="Babiker R."/>
            <person name="Drula E."/>
            <person name="Ayuso-Fernandez I."/>
            <person name="Pacheco R."/>
            <person name="Padilla G."/>
            <person name="Ferreira P."/>
            <person name="Barriuso J."/>
            <person name="Kellner H."/>
            <person name="Castanera R."/>
            <person name="Alfaro M."/>
            <person name="Ramirez L."/>
            <person name="Pisabarro A.G."/>
            <person name="Kuo A."/>
            <person name="Tritt A."/>
            <person name="Lipzen A."/>
            <person name="He G."/>
            <person name="Yan M."/>
            <person name="Ng V."/>
            <person name="Cullen D."/>
            <person name="Martin F."/>
            <person name="Rosso M.-N."/>
            <person name="Henrissat B."/>
            <person name="Hibbett D."/>
            <person name="Martinez A.T."/>
            <person name="Grigoriev I.V."/>
        </authorList>
    </citation>
    <scope>NUCLEOTIDE SEQUENCE</scope>
    <source>
        <strain evidence="1">AH 40177</strain>
    </source>
</reference>
<sequence>MVLPSNAVLSVPQLLDRTLCLVDMRSLLVAAQLVSRDWHNLIVQSPSIQQVLHLQAKCGTSSERTPNPLPAELFPPFIQQILHLQPKQNTACERIQNPLLAELFPPWFDKIGVRGYKRPEFLRMTLTSNQDHVFLRENAT</sequence>
<evidence type="ECO:0000313" key="2">
    <source>
        <dbReference type="Proteomes" id="UP000772434"/>
    </source>
</evidence>
<dbReference type="EMBL" id="JADNRY010000159">
    <property type="protein sequence ID" value="KAF9062903.1"/>
    <property type="molecule type" value="Genomic_DNA"/>
</dbReference>
<evidence type="ECO:0000313" key="1">
    <source>
        <dbReference type="EMBL" id="KAF9062903.1"/>
    </source>
</evidence>